<dbReference type="PANTHER" id="PTHR12151:SF25">
    <property type="entry name" value="LINALOOL DEHYDRATASE_ISOMERASE DOMAIN-CONTAINING PROTEIN"/>
    <property type="match status" value="1"/>
</dbReference>
<feature type="binding site" evidence="3">
    <location>
        <position position="171"/>
    </location>
    <ligand>
        <name>Cu cation</name>
        <dbReference type="ChEBI" id="CHEBI:23378"/>
    </ligand>
</feature>
<keyword evidence="7" id="KW-0449">Lipoprotein</keyword>
<dbReference type="InterPro" id="IPR003782">
    <property type="entry name" value="SCO1/SenC"/>
</dbReference>
<comment type="similarity">
    <text evidence="1">Belongs to the SCO1/2 family.</text>
</comment>
<keyword evidence="10" id="KW-1185">Reference proteome</keyword>
<dbReference type="AlphaFoldDB" id="A0A0K9YJX1"/>
<keyword evidence="5" id="KW-0472">Membrane</keyword>
<dbReference type="EMBL" id="LGIQ01000016">
    <property type="protein sequence ID" value="KNB68947.1"/>
    <property type="molecule type" value="Genomic_DNA"/>
</dbReference>
<dbReference type="InterPro" id="IPR013766">
    <property type="entry name" value="Thioredoxin_domain"/>
</dbReference>
<dbReference type="PATRIC" id="fig|54915.3.peg.5890"/>
<evidence type="ECO:0000313" key="10">
    <source>
        <dbReference type="Proteomes" id="UP000319578"/>
    </source>
</evidence>
<dbReference type="EMBL" id="BJON01000021">
    <property type="protein sequence ID" value="GED71459.1"/>
    <property type="molecule type" value="Genomic_DNA"/>
</dbReference>
<dbReference type="GO" id="GO:0046872">
    <property type="term" value="F:metal ion binding"/>
    <property type="evidence" value="ECO:0007669"/>
    <property type="project" value="UniProtKB-KW"/>
</dbReference>
<evidence type="ECO:0000256" key="5">
    <source>
        <dbReference type="SAM" id="Phobius"/>
    </source>
</evidence>
<reference evidence="7 10" key="3">
    <citation type="submission" date="2019-06" db="EMBL/GenBank/DDBJ databases">
        <title>Whole genome shotgun sequence of Brevibacillus reuszeri NBRC 15719.</title>
        <authorList>
            <person name="Hosoyama A."/>
            <person name="Uohara A."/>
            <person name="Ohji S."/>
            <person name="Ichikawa N."/>
        </authorList>
    </citation>
    <scope>NUCLEOTIDE SEQUENCE [LARGE SCALE GENOMIC DNA]</scope>
    <source>
        <strain evidence="7 10">NBRC 15719</strain>
    </source>
</reference>
<keyword evidence="2 3" id="KW-0186">Copper</keyword>
<protein>
    <submittedName>
        <fullName evidence="7">Lipoprotein</fullName>
    </submittedName>
</protein>
<evidence type="ECO:0000256" key="1">
    <source>
        <dbReference type="ARBA" id="ARBA00010996"/>
    </source>
</evidence>
<dbReference type="Proteomes" id="UP000319578">
    <property type="component" value="Unassembled WGS sequence"/>
</dbReference>
<dbReference type="RefSeq" id="WP_049742329.1">
    <property type="nucleotide sequence ID" value="NZ_BJON01000021.1"/>
</dbReference>
<gene>
    <name evidence="8" type="ORF">ADS79_30970</name>
    <name evidence="7" type="ORF">BRE01_51610</name>
</gene>
<reference evidence="8" key="2">
    <citation type="submission" date="2015-07" db="EMBL/GenBank/DDBJ databases">
        <title>MeaNS - Measles Nucleotide Surveillance Program.</title>
        <authorList>
            <person name="Tran T."/>
            <person name="Druce J."/>
        </authorList>
    </citation>
    <scope>NUCLEOTIDE SEQUENCE</scope>
    <source>
        <strain evidence="8">DSM 9887</strain>
    </source>
</reference>
<comment type="caution">
    <text evidence="8">The sequence shown here is derived from an EMBL/GenBank/DDBJ whole genome shotgun (WGS) entry which is preliminary data.</text>
</comment>
<dbReference type="CDD" id="cd02968">
    <property type="entry name" value="SCO"/>
    <property type="match status" value="1"/>
</dbReference>
<keyword evidence="5" id="KW-0812">Transmembrane</keyword>
<reference evidence="9" key="1">
    <citation type="submission" date="2015-07" db="EMBL/GenBank/DDBJ databases">
        <title>Genome sequencing project for genomic taxonomy and phylogenomics of Bacillus-like bacteria.</title>
        <authorList>
            <person name="Liu B."/>
            <person name="Wang J."/>
            <person name="Zhu Y."/>
            <person name="Liu G."/>
            <person name="Chen Q."/>
            <person name="Chen Z."/>
            <person name="Lan J."/>
            <person name="Che J."/>
            <person name="Ge C."/>
            <person name="Shi H."/>
            <person name="Pan Z."/>
            <person name="Liu X."/>
        </authorList>
    </citation>
    <scope>NUCLEOTIDE SEQUENCE [LARGE SCALE GENOMIC DNA]</scope>
    <source>
        <strain evidence="9">DSM 9887</strain>
    </source>
</reference>
<keyword evidence="5" id="KW-1133">Transmembrane helix</keyword>
<dbReference type="SUPFAM" id="SSF52833">
    <property type="entry name" value="Thioredoxin-like"/>
    <property type="match status" value="1"/>
</dbReference>
<evidence type="ECO:0000313" key="8">
    <source>
        <dbReference type="EMBL" id="KNB68947.1"/>
    </source>
</evidence>
<dbReference type="Pfam" id="PF02630">
    <property type="entry name" value="SCO1-SenC"/>
    <property type="match status" value="1"/>
</dbReference>
<feature type="binding site" evidence="3">
    <location>
        <position position="85"/>
    </location>
    <ligand>
        <name>Cu cation</name>
        <dbReference type="ChEBI" id="CHEBI:23378"/>
    </ligand>
</feature>
<dbReference type="Proteomes" id="UP000036834">
    <property type="component" value="Unassembled WGS sequence"/>
</dbReference>
<evidence type="ECO:0000256" key="4">
    <source>
        <dbReference type="PIRSR" id="PIRSR603782-2"/>
    </source>
</evidence>
<dbReference type="Gene3D" id="3.40.30.10">
    <property type="entry name" value="Glutaredoxin"/>
    <property type="match status" value="1"/>
</dbReference>
<feature type="disulfide bond" description="Redox-active" evidence="4">
    <location>
        <begin position="81"/>
        <end position="85"/>
    </location>
</feature>
<proteinExistence type="inferred from homology"/>
<accession>A0A0K9YJX1</accession>
<feature type="domain" description="Thioredoxin" evidence="6">
    <location>
        <begin position="43"/>
        <end position="208"/>
    </location>
</feature>
<feature type="transmembrane region" description="Helical" evidence="5">
    <location>
        <begin position="17"/>
        <end position="38"/>
    </location>
</feature>
<keyword evidence="3" id="KW-0479">Metal-binding</keyword>
<dbReference type="PANTHER" id="PTHR12151">
    <property type="entry name" value="ELECTRON TRANSPORT PROTIN SCO1/SENC FAMILY MEMBER"/>
    <property type="match status" value="1"/>
</dbReference>
<sequence>MSEGAQQQQASGLQKHWFPVLAGIIILAIVGVLGYKYMAREQIPVMKPLQDFSLDNSNGSAFTFSEGKGKVRLVEFMFTNCPDICPATTYNMSKLQDQLKEKKLFGDKVEFISITFDPDFDTAEVLQQYADKFKADQNGWKFLRGDEQAIEKVTKDFGIAVLKQPDGTIAHTARMFLVDGDGNMRRAYGMAADMDMDQMMKEMVQLAD</sequence>
<evidence type="ECO:0000259" key="6">
    <source>
        <dbReference type="PROSITE" id="PS51352"/>
    </source>
</evidence>
<evidence type="ECO:0000256" key="3">
    <source>
        <dbReference type="PIRSR" id="PIRSR603782-1"/>
    </source>
</evidence>
<dbReference type="STRING" id="54915.ADS79_30970"/>
<organism evidence="8 9">
    <name type="scientific">Brevibacillus reuszeri</name>
    <dbReference type="NCBI Taxonomy" id="54915"/>
    <lineage>
        <taxon>Bacteria</taxon>
        <taxon>Bacillati</taxon>
        <taxon>Bacillota</taxon>
        <taxon>Bacilli</taxon>
        <taxon>Bacillales</taxon>
        <taxon>Paenibacillaceae</taxon>
        <taxon>Brevibacillus</taxon>
    </lineage>
</organism>
<dbReference type="InterPro" id="IPR036249">
    <property type="entry name" value="Thioredoxin-like_sf"/>
</dbReference>
<feature type="binding site" evidence="3">
    <location>
        <position position="81"/>
    </location>
    <ligand>
        <name>Cu cation</name>
        <dbReference type="ChEBI" id="CHEBI:23378"/>
    </ligand>
</feature>
<evidence type="ECO:0000313" key="9">
    <source>
        <dbReference type="Proteomes" id="UP000036834"/>
    </source>
</evidence>
<dbReference type="PROSITE" id="PS51352">
    <property type="entry name" value="THIOREDOXIN_2"/>
    <property type="match status" value="1"/>
</dbReference>
<name>A0A0K9YJX1_9BACL</name>
<keyword evidence="4" id="KW-1015">Disulfide bond</keyword>
<dbReference type="OrthoDB" id="9811998at2"/>
<evidence type="ECO:0000313" key="7">
    <source>
        <dbReference type="EMBL" id="GED71459.1"/>
    </source>
</evidence>
<evidence type="ECO:0000256" key="2">
    <source>
        <dbReference type="ARBA" id="ARBA00023008"/>
    </source>
</evidence>